<dbReference type="AlphaFoldDB" id="A0A8D1TRV9"/>
<dbReference type="GO" id="GO:0004984">
    <property type="term" value="F:olfactory receptor activity"/>
    <property type="evidence" value="ECO:0007669"/>
    <property type="project" value="InterPro"/>
</dbReference>
<reference evidence="9" key="1">
    <citation type="submission" date="2025-08" db="UniProtKB">
        <authorList>
            <consortium name="Ensembl"/>
        </authorList>
    </citation>
    <scope>IDENTIFICATION</scope>
</reference>
<keyword evidence="6" id="KW-0675">Receptor</keyword>
<organism evidence="9 10">
    <name type="scientific">Sus scrofa</name>
    <name type="common">Pig</name>
    <dbReference type="NCBI Taxonomy" id="9823"/>
    <lineage>
        <taxon>Eukaryota</taxon>
        <taxon>Metazoa</taxon>
        <taxon>Chordata</taxon>
        <taxon>Craniata</taxon>
        <taxon>Vertebrata</taxon>
        <taxon>Euteleostomi</taxon>
        <taxon>Mammalia</taxon>
        <taxon>Eutheria</taxon>
        <taxon>Laurasiatheria</taxon>
        <taxon>Artiodactyla</taxon>
        <taxon>Suina</taxon>
        <taxon>Suidae</taxon>
        <taxon>Sus</taxon>
    </lineage>
</organism>
<feature type="transmembrane region" description="Helical" evidence="8">
    <location>
        <begin position="60"/>
        <end position="79"/>
    </location>
</feature>
<protein>
    <recommendedName>
        <fullName evidence="11">G-protein coupled receptors family 1 profile domain-containing protein</fullName>
    </recommendedName>
</protein>
<evidence type="ECO:0008006" key="11">
    <source>
        <dbReference type="Google" id="ProtNLM"/>
    </source>
</evidence>
<keyword evidence="5 8" id="KW-0472">Membrane</keyword>
<evidence type="ECO:0000256" key="7">
    <source>
        <dbReference type="ARBA" id="ARBA00023224"/>
    </source>
</evidence>
<dbReference type="Proteomes" id="UP000694571">
    <property type="component" value="Unplaced"/>
</dbReference>
<evidence type="ECO:0000256" key="2">
    <source>
        <dbReference type="ARBA" id="ARBA00022692"/>
    </source>
</evidence>
<keyword evidence="4" id="KW-0297">G-protein coupled receptor</keyword>
<dbReference type="Ensembl" id="ENSSSCT00050107745.1">
    <property type="protein sequence ID" value="ENSSSCP00050047707.1"/>
    <property type="gene ID" value="ENSSSCG00050078208.1"/>
</dbReference>
<keyword evidence="3 8" id="KW-1133">Transmembrane helix</keyword>
<evidence type="ECO:0000256" key="5">
    <source>
        <dbReference type="ARBA" id="ARBA00023136"/>
    </source>
</evidence>
<sequence>MGIRNQTSNSDFLLLGFSPHPDQQPLLFGLFLAMYLVTVLGNLLIILAFGSDSHLHTPMYFFLANLSFIHTCFYCTVVPKVPLPPTLQTLQWLLLWYK</sequence>
<dbReference type="Pfam" id="PF13853">
    <property type="entry name" value="7tm_4"/>
    <property type="match status" value="1"/>
</dbReference>
<dbReference type="Gene3D" id="1.20.1070.10">
    <property type="entry name" value="Rhodopsin 7-helix transmembrane proteins"/>
    <property type="match status" value="1"/>
</dbReference>
<dbReference type="PANTHER" id="PTHR48001">
    <property type="entry name" value="OLFACTORY RECEPTOR"/>
    <property type="match status" value="1"/>
</dbReference>
<keyword evidence="7" id="KW-0807">Transducer</keyword>
<accession>A0A8D1TRV9</accession>
<proteinExistence type="predicted"/>
<name>A0A8D1TRV9_PIG</name>
<comment type="subcellular location">
    <subcellularLocation>
        <location evidence="1">Membrane</location>
        <topology evidence="1">Multi-pass membrane protein</topology>
    </subcellularLocation>
</comment>
<evidence type="ECO:0000256" key="4">
    <source>
        <dbReference type="ARBA" id="ARBA00023040"/>
    </source>
</evidence>
<dbReference type="SUPFAM" id="SSF81321">
    <property type="entry name" value="Family A G protein-coupled receptor-like"/>
    <property type="match status" value="1"/>
</dbReference>
<evidence type="ECO:0000313" key="9">
    <source>
        <dbReference type="Ensembl" id="ENSSSCP00050047707.1"/>
    </source>
</evidence>
<evidence type="ECO:0000256" key="3">
    <source>
        <dbReference type="ARBA" id="ARBA00022989"/>
    </source>
</evidence>
<evidence type="ECO:0000256" key="6">
    <source>
        <dbReference type="ARBA" id="ARBA00023170"/>
    </source>
</evidence>
<keyword evidence="2 8" id="KW-0812">Transmembrane</keyword>
<dbReference type="InterPro" id="IPR000725">
    <property type="entry name" value="Olfact_rcpt"/>
</dbReference>
<evidence type="ECO:0000313" key="10">
    <source>
        <dbReference type="Proteomes" id="UP000694571"/>
    </source>
</evidence>
<dbReference type="GO" id="GO:0004930">
    <property type="term" value="F:G protein-coupled receptor activity"/>
    <property type="evidence" value="ECO:0007669"/>
    <property type="project" value="UniProtKB-KW"/>
</dbReference>
<evidence type="ECO:0000256" key="8">
    <source>
        <dbReference type="SAM" id="Phobius"/>
    </source>
</evidence>
<dbReference type="GO" id="GO:0016020">
    <property type="term" value="C:membrane"/>
    <property type="evidence" value="ECO:0007669"/>
    <property type="project" value="UniProtKB-SubCell"/>
</dbReference>
<feature type="transmembrane region" description="Helical" evidence="8">
    <location>
        <begin position="26"/>
        <end position="48"/>
    </location>
</feature>
<evidence type="ECO:0000256" key="1">
    <source>
        <dbReference type="ARBA" id="ARBA00004141"/>
    </source>
</evidence>